<dbReference type="NCBIfam" id="NF008712">
    <property type="entry name" value="PRK11715.1-1"/>
    <property type="match status" value="1"/>
</dbReference>
<feature type="transmembrane region" description="Helical" evidence="1">
    <location>
        <begin position="381"/>
        <end position="402"/>
    </location>
</feature>
<organism evidence="2 3">
    <name type="scientific">Pedobacter flavus</name>
    <dbReference type="NCBI Taxonomy" id="3113906"/>
    <lineage>
        <taxon>Bacteria</taxon>
        <taxon>Pseudomonadati</taxon>
        <taxon>Bacteroidota</taxon>
        <taxon>Sphingobacteriia</taxon>
        <taxon>Sphingobacteriales</taxon>
        <taxon>Sphingobacteriaceae</taxon>
        <taxon>Pedobacter</taxon>
    </lineage>
</organism>
<sequence length="459" mass="52124">MEIHQNQPTTPSKSSFFDTMLFKIFLIGFITILLLIPSALIQELVIERQNRQTEVIKEVTDKWSTDQEIAGPVLVLPYQQTVTTTEDGKTKAEQIKTNIYILPAQLNVLSDVSPELLHRGIYDAVVYNAKIKIQGNFPELELKKSGINTANIDWKNARMVFGLSDLKGLKNNPTIQILDKRLEAEPEFSGIKLFAKNLSINPELENLKLSQIPFQFELDLRGSTSLQFLHLGKNTHVQVKGNWGNPSFTGRYLPDSRAVTNSEFNAQWKLPAYNRPYPQQWIEQDAILSSLQKTEDKTTVKEDQNAIFGVKFIPAVDQYQQTLRTAKYSFLVILLSFIALLFTEILLKKKIHIIQYILVGAAMTVYYALLLAFSEQIGFDWAYSIASIATLLLISTFIYLLFKNIKPAAIFAAILAVFYTFIYTIVQLQDLSILVGSIGLFVIIAVIMYLSAKMDWFKN</sequence>
<keyword evidence="1" id="KW-0812">Transmembrane</keyword>
<dbReference type="PANTHER" id="PTHR30092:SF0">
    <property type="entry name" value="INNER MEMBRANE PROTEIN CRED"/>
    <property type="match status" value="1"/>
</dbReference>
<keyword evidence="1" id="KW-0472">Membrane</keyword>
<dbReference type="EMBL" id="JAZDQU010000002">
    <property type="protein sequence ID" value="MEE1885506.1"/>
    <property type="molecule type" value="Genomic_DNA"/>
</dbReference>
<feature type="transmembrane region" description="Helical" evidence="1">
    <location>
        <begin position="328"/>
        <end position="347"/>
    </location>
</feature>
<dbReference type="InterPro" id="IPR010364">
    <property type="entry name" value="Uncharacterised_IM_CreD"/>
</dbReference>
<dbReference type="RefSeq" id="WP_330146403.1">
    <property type="nucleotide sequence ID" value="NZ_JAZDQU010000002.1"/>
</dbReference>
<feature type="transmembrane region" description="Helical" evidence="1">
    <location>
        <begin position="433"/>
        <end position="452"/>
    </location>
</feature>
<feature type="transmembrane region" description="Helical" evidence="1">
    <location>
        <begin position="408"/>
        <end position="426"/>
    </location>
</feature>
<protein>
    <submittedName>
        <fullName evidence="2">Cell envelope integrity protein CreD</fullName>
    </submittedName>
</protein>
<dbReference type="PIRSF" id="PIRSF004548">
    <property type="entry name" value="CreD"/>
    <property type="match status" value="1"/>
</dbReference>
<feature type="transmembrane region" description="Helical" evidence="1">
    <location>
        <begin position="353"/>
        <end position="374"/>
    </location>
</feature>
<dbReference type="PANTHER" id="PTHR30092">
    <property type="entry name" value="INNER MEMBRANE PROTEIN CRED"/>
    <property type="match status" value="1"/>
</dbReference>
<keyword evidence="3" id="KW-1185">Reference proteome</keyword>
<accession>A0ABU7H2H5</accession>
<comment type="caution">
    <text evidence="2">The sequence shown here is derived from an EMBL/GenBank/DDBJ whole genome shotgun (WGS) entry which is preliminary data.</text>
</comment>
<evidence type="ECO:0000313" key="3">
    <source>
        <dbReference type="Proteomes" id="UP001337681"/>
    </source>
</evidence>
<keyword evidence="1" id="KW-1133">Transmembrane helix</keyword>
<evidence type="ECO:0000256" key="1">
    <source>
        <dbReference type="SAM" id="Phobius"/>
    </source>
</evidence>
<gene>
    <name evidence="2" type="primary">creD</name>
    <name evidence="2" type="ORF">VRU49_08770</name>
</gene>
<proteinExistence type="predicted"/>
<feature type="transmembrane region" description="Helical" evidence="1">
    <location>
        <begin position="20"/>
        <end position="41"/>
    </location>
</feature>
<evidence type="ECO:0000313" key="2">
    <source>
        <dbReference type="EMBL" id="MEE1885506.1"/>
    </source>
</evidence>
<dbReference type="Pfam" id="PF06123">
    <property type="entry name" value="CreD"/>
    <property type="match status" value="1"/>
</dbReference>
<dbReference type="Proteomes" id="UP001337681">
    <property type="component" value="Unassembled WGS sequence"/>
</dbReference>
<reference evidence="2 3" key="1">
    <citation type="submission" date="2024-01" db="EMBL/GenBank/DDBJ databases">
        <title>Pedobacter sp. nov., isolated from oil-contaminated soil.</title>
        <authorList>
            <person name="Le N.T.T."/>
        </authorList>
    </citation>
    <scope>NUCLEOTIDE SEQUENCE [LARGE SCALE GENOMIC DNA]</scope>
    <source>
        <strain evidence="2 3">VNH31</strain>
    </source>
</reference>
<name>A0ABU7H2H5_9SPHI</name>